<dbReference type="Gene3D" id="3.40.50.1820">
    <property type="entry name" value="alpha/beta hydrolase"/>
    <property type="match status" value="1"/>
</dbReference>
<evidence type="ECO:0000256" key="2">
    <source>
        <dbReference type="ARBA" id="ARBA00022801"/>
    </source>
</evidence>
<comment type="caution">
    <text evidence="5">The sequence shown here is derived from an EMBL/GenBank/DDBJ whole genome shotgun (WGS) entry which is preliminary data.</text>
</comment>
<reference evidence="5 6" key="1">
    <citation type="submission" date="2018-08" db="EMBL/GenBank/DDBJ databases">
        <title>Altererythrobacter sp.Ery1 and Ery12, the genome sequencing of novel strains in genus Alterythrobacter.</title>
        <authorList>
            <person name="Cheng H."/>
            <person name="Wu Y.-H."/>
            <person name="Fang C."/>
            <person name="Xu X.-W."/>
        </authorList>
    </citation>
    <scope>NUCLEOTIDE SEQUENCE [LARGE SCALE GENOMIC DNA]</scope>
    <source>
        <strain evidence="5 6">Ery1</strain>
    </source>
</reference>
<sequence length="558" mass="60545">MIAARIRARAALTRAAGVLAGVAGTVLAASAQAGEPPVVRAEAGIVRGTQEDGIAIFRGIPYAEAPVGERRWQPPVAKAHWEGVRDARAFGPPCFQPEARGAANNIYAEELGKMSEDCLTLNVWAPDDAANAPVLVWIHGGALVAGASSFGMYDGAHLAEEGVVVVSLNYRLGVLGFLAHPELSAESEQDISGNYGFLDQIEALRWIERNIAAFGGDPDNVTIAGESAGALSVMYLMTSPLARELFDKAVMQSSYMISTPALKEAEHGHPSAESLGLWLEEKLEADDLADLRALGPRELVAKATAAGYPTWGTVDGKVIPHQIAESFDRGEQAPVPVLAGFNSGEIRSLRRLLPPAPADAEEYEAKVRAAYGDLADRFLAIYPSDTIDESMLAATRDALYGWTAERIGRKQAAIGAPAYLYLFDHGYPAADEAGLHAFHASEIPFMFGTIWETTDNWPRIPRTEEQRTLSDAMVDYWISFARSGVPHAEGRPGWPRFGDDEAYMVFDRKPFVVNDVLGDRYELYEETVCRRRAAGDQQWNWNVGVISPPLPAKAPQCR</sequence>
<protein>
    <recommendedName>
        <fullName evidence="3">Carboxylic ester hydrolase</fullName>
        <ecNumber evidence="3">3.1.1.-</ecNumber>
    </recommendedName>
</protein>
<keyword evidence="2 3" id="KW-0378">Hydrolase</keyword>
<dbReference type="EMBL" id="QXFK01000019">
    <property type="protein sequence ID" value="RIV76082.1"/>
    <property type="molecule type" value="Genomic_DNA"/>
</dbReference>
<dbReference type="PROSITE" id="PS00122">
    <property type="entry name" value="CARBOXYLESTERASE_B_1"/>
    <property type="match status" value="1"/>
</dbReference>
<organism evidence="5 6">
    <name type="scientific">Pelagerythrobacter aerophilus</name>
    <dbReference type="NCBI Taxonomy" id="2306995"/>
    <lineage>
        <taxon>Bacteria</taxon>
        <taxon>Pseudomonadati</taxon>
        <taxon>Pseudomonadota</taxon>
        <taxon>Alphaproteobacteria</taxon>
        <taxon>Sphingomonadales</taxon>
        <taxon>Erythrobacteraceae</taxon>
        <taxon>Pelagerythrobacter</taxon>
    </lineage>
</organism>
<dbReference type="AlphaFoldDB" id="A0A418NE33"/>
<dbReference type="PANTHER" id="PTHR43918">
    <property type="entry name" value="ACETYLCHOLINESTERASE"/>
    <property type="match status" value="1"/>
</dbReference>
<evidence type="ECO:0000313" key="5">
    <source>
        <dbReference type="EMBL" id="RIV76082.1"/>
    </source>
</evidence>
<dbReference type="Pfam" id="PF00135">
    <property type="entry name" value="COesterase"/>
    <property type="match status" value="1"/>
</dbReference>
<name>A0A418NE33_9SPHN</name>
<feature type="chain" id="PRO_5018817039" description="Carboxylic ester hydrolase" evidence="3">
    <location>
        <begin position="34"/>
        <end position="558"/>
    </location>
</feature>
<proteinExistence type="inferred from homology"/>
<evidence type="ECO:0000256" key="3">
    <source>
        <dbReference type="RuleBase" id="RU361235"/>
    </source>
</evidence>
<dbReference type="OrthoDB" id="9775851at2"/>
<evidence type="ECO:0000313" key="6">
    <source>
        <dbReference type="Proteomes" id="UP000285092"/>
    </source>
</evidence>
<dbReference type="SUPFAM" id="SSF53474">
    <property type="entry name" value="alpha/beta-Hydrolases"/>
    <property type="match status" value="1"/>
</dbReference>
<feature type="signal peptide" evidence="3">
    <location>
        <begin position="1"/>
        <end position="33"/>
    </location>
</feature>
<gene>
    <name evidence="5" type="ORF">D2V04_14565</name>
</gene>
<dbReference type="Proteomes" id="UP000285092">
    <property type="component" value="Unassembled WGS sequence"/>
</dbReference>
<keyword evidence="6" id="KW-1185">Reference proteome</keyword>
<dbReference type="EC" id="3.1.1.-" evidence="3"/>
<comment type="similarity">
    <text evidence="1 3">Belongs to the type-B carboxylesterase/lipase family.</text>
</comment>
<dbReference type="InterPro" id="IPR050654">
    <property type="entry name" value="AChE-related_enzymes"/>
</dbReference>
<evidence type="ECO:0000259" key="4">
    <source>
        <dbReference type="Pfam" id="PF00135"/>
    </source>
</evidence>
<dbReference type="PANTHER" id="PTHR43918:SF4">
    <property type="entry name" value="CARBOXYLIC ESTER HYDROLASE"/>
    <property type="match status" value="1"/>
</dbReference>
<keyword evidence="3" id="KW-0732">Signal</keyword>
<dbReference type="InterPro" id="IPR019819">
    <property type="entry name" value="Carboxylesterase_B_CS"/>
</dbReference>
<dbReference type="RefSeq" id="WP_119514890.1">
    <property type="nucleotide sequence ID" value="NZ_QXFK01000019.1"/>
</dbReference>
<dbReference type="GO" id="GO:0052689">
    <property type="term" value="F:carboxylic ester hydrolase activity"/>
    <property type="evidence" value="ECO:0007669"/>
    <property type="project" value="TreeGrafter"/>
</dbReference>
<accession>A0A418NE33</accession>
<dbReference type="PROSITE" id="PS00941">
    <property type="entry name" value="CARBOXYLESTERASE_B_2"/>
    <property type="match status" value="1"/>
</dbReference>
<dbReference type="InterPro" id="IPR029058">
    <property type="entry name" value="AB_hydrolase_fold"/>
</dbReference>
<dbReference type="InterPro" id="IPR019826">
    <property type="entry name" value="Carboxylesterase_B_AS"/>
</dbReference>
<feature type="domain" description="Carboxylesterase type B" evidence="4">
    <location>
        <begin position="36"/>
        <end position="511"/>
    </location>
</feature>
<dbReference type="InterPro" id="IPR002018">
    <property type="entry name" value="CarbesteraseB"/>
</dbReference>
<evidence type="ECO:0000256" key="1">
    <source>
        <dbReference type="ARBA" id="ARBA00005964"/>
    </source>
</evidence>